<proteinExistence type="predicted"/>
<dbReference type="InterPro" id="IPR011993">
    <property type="entry name" value="PH-like_dom_sf"/>
</dbReference>
<dbReference type="InterPro" id="IPR000095">
    <property type="entry name" value="CRIB_dom"/>
</dbReference>
<dbReference type="Pfam" id="PF00786">
    <property type="entry name" value="PBD"/>
    <property type="match status" value="1"/>
</dbReference>
<dbReference type="CDD" id="cd00132">
    <property type="entry name" value="CRIB"/>
    <property type="match status" value="1"/>
</dbReference>
<evidence type="ECO:0000313" key="2">
    <source>
        <dbReference type="EMBL" id="KAF2076764.1"/>
    </source>
</evidence>
<dbReference type="EMBL" id="AJWJ01000050">
    <property type="protein sequence ID" value="KAF2076764.1"/>
    <property type="molecule type" value="Genomic_DNA"/>
</dbReference>
<name>A0A8J4Q2E9_9MYCE</name>
<dbReference type="SUPFAM" id="SSF50729">
    <property type="entry name" value="PH domain-like"/>
    <property type="match status" value="1"/>
</dbReference>
<evidence type="ECO:0000259" key="1">
    <source>
        <dbReference type="PROSITE" id="PS50108"/>
    </source>
</evidence>
<dbReference type="OrthoDB" id="8963340at2759"/>
<dbReference type="Gene3D" id="3.90.810.10">
    <property type="entry name" value="CRIB domain"/>
    <property type="match status" value="1"/>
</dbReference>
<dbReference type="SMART" id="SM00285">
    <property type="entry name" value="PBD"/>
    <property type="match status" value="1"/>
</dbReference>
<reference evidence="2" key="1">
    <citation type="submission" date="2020-01" db="EMBL/GenBank/DDBJ databases">
        <title>Development of genomics and gene disruption for Polysphondylium violaceum indicates a role for the polyketide synthase stlB in stalk morphogenesis.</title>
        <authorList>
            <person name="Narita B."/>
            <person name="Kawabe Y."/>
            <person name="Kin K."/>
            <person name="Saito T."/>
            <person name="Gibbs R."/>
            <person name="Kuspa A."/>
            <person name="Muzny D."/>
            <person name="Queller D."/>
            <person name="Richards S."/>
            <person name="Strassman J."/>
            <person name="Sucgang R."/>
            <person name="Worley K."/>
            <person name="Schaap P."/>
        </authorList>
    </citation>
    <scope>NUCLEOTIDE SEQUENCE</scope>
    <source>
        <strain evidence="2">QSvi11</strain>
    </source>
</reference>
<dbReference type="PROSITE" id="PS50108">
    <property type="entry name" value="CRIB"/>
    <property type="match status" value="1"/>
</dbReference>
<gene>
    <name evidence="2" type="ORF">CYY_001953</name>
</gene>
<evidence type="ECO:0000313" key="3">
    <source>
        <dbReference type="Proteomes" id="UP000695562"/>
    </source>
</evidence>
<accession>A0A8J4Q2E9</accession>
<keyword evidence="3" id="KW-1185">Reference proteome</keyword>
<comment type="caution">
    <text evidence="2">The sequence shown here is derived from an EMBL/GenBank/DDBJ whole genome shotgun (WGS) entry which is preliminary data.</text>
</comment>
<protein>
    <recommendedName>
        <fullName evidence="1">CRIB domain-containing protein</fullName>
    </recommendedName>
</protein>
<dbReference type="AlphaFoldDB" id="A0A8J4Q2E9"/>
<organism evidence="2 3">
    <name type="scientific">Polysphondylium violaceum</name>
    <dbReference type="NCBI Taxonomy" id="133409"/>
    <lineage>
        <taxon>Eukaryota</taxon>
        <taxon>Amoebozoa</taxon>
        <taxon>Evosea</taxon>
        <taxon>Eumycetozoa</taxon>
        <taxon>Dictyostelia</taxon>
        <taxon>Dictyosteliales</taxon>
        <taxon>Dictyosteliaceae</taxon>
        <taxon>Polysphondylium</taxon>
    </lineage>
</organism>
<feature type="domain" description="CRIB" evidence="1">
    <location>
        <begin position="129"/>
        <end position="142"/>
    </location>
</feature>
<dbReference type="Gene3D" id="2.30.29.30">
    <property type="entry name" value="Pleckstrin-homology domain (PH domain)/Phosphotyrosine-binding domain (PTB)"/>
    <property type="match status" value="1"/>
</dbReference>
<dbReference type="Proteomes" id="UP000695562">
    <property type="component" value="Unassembled WGS sequence"/>
</dbReference>
<dbReference type="InterPro" id="IPR036936">
    <property type="entry name" value="CRIB_dom_sf"/>
</dbReference>
<sequence>MAKLLIKNQNEWEFTGLVGLATLSPDHNSIRLVDINDPSKILFEKELFLNFEIIKESDIAYSFRGDSEGSIIYALSFDSPILVSKFFSEIYNFKSINLNASSAPLSRQPKSNSGFFDFLFGKPQEDIEISSPKTFVHKSHVGWGSQGFECRDLPLEWKRLFVKCEDE</sequence>